<name>A0A182EMH8_ONCOC</name>
<dbReference type="GO" id="GO:0016255">
    <property type="term" value="P:attachment of GPI anchor to protein"/>
    <property type="evidence" value="ECO:0007669"/>
    <property type="project" value="TreeGrafter"/>
</dbReference>
<sequence length="158" mass="17793">MRLLSQPIAKPPIIVEKLISKWWKICFVSELLALVYMGIVIQPEYNEHTRISENALLPALVTERFSYSQRISTFLNELRAERDISDYVKKQLLAHGIMTQTLRFTVTLPGFNQSGMNVVGVVRASRSSSTEAMLVTVSMTKTDLEALAVVLALATYCR</sequence>
<organism evidence="3">
    <name type="scientific">Onchocerca ochengi</name>
    <name type="common">Filarial nematode worm</name>
    <dbReference type="NCBI Taxonomy" id="42157"/>
    <lineage>
        <taxon>Eukaryota</taxon>
        <taxon>Metazoa</taxon>
        <taxon>Ecdysozoa</taxon>
        <taxon>Nematoda</taxon>
        <taxon>Chromadorea</taxon>
        <taxon>Rhabditida</taxon>
        <taxon>Spirurina</taxon>
        <taxon>Spiruromorpha</taxon>
        <taxon>Filarioidea</taxon>
        <taxon>Onchocercidae</taxon>
        <taxon>Onchocerca</taxon>
    </lineage>
</organism>
<dbReference type="OrthoDB" id="5833512at2759"/>
<accession>A0A182EMH8</accession>
<proteinExistence type="predicted"/>
<dbReference type="PANTHER" id="PTHR13304">
    <property type="entry name" value="GLYCOSYLPHOSPHATIDYLINOSITOL ANCHOR ATTACHMENT 1 PROTEIN"/>
    <property type="match status" value="1"/>
</dbReference>
<reference evidence="1 2" key="2">
    <citation type="submission" date="2018-08" db="EMBL/GenBank/DDBJ databases">
        <authorList>
            <person name="Laetsch R D."/>
            <person name="Stevens L."/>
            <person name="Kumar S."/>
            <person name="Blaxter L. M."/>
        </authorList>
    </citation>
    <scope>NUCLEOTIDE SEQUENCE [LARGE SCALE GENOMIC DNA]</scope>
</reference>
<dbReference type="GO" id="GO:0042765">
    <property type="term" value="C:GPI-anchor transamidase complex"/>
    <property type="evidence" value="ECO:0007669"/>
    <property type="project" value="InterPro"/>
</dbReference>
<dbReference type="STRING" id="42157.A0A182EMH8"/>
<evidence type="ECO:0000313" key="2">
    <source>
        <dbReference type="Proteomes" id="UP000271087"/>
    </source>
</evidence>
<dbReference type="EMBL" id="UYRW01004452">
    <property type="protein sequence ID" value="VDM92693.1"/>
    <property type="molecule type" value="Genomic_DNA"/>
</dbReference>
<evidence type="ECO:0000313" key="3">
    <source>
        <dbReference type="WBParaSite" id="nOo.2.0.1.t09324-RA"/>
    </source>
</evidence>
<gene>
    <name evidence="1" type="ORF">NOO_LOCUS9324</name>
</gene>
<protein>
    <submittedName>
        <fullName evidence="3">Wzz domain-containing protein</fullName>
    </submittedName>
</protein>
<dbReference type="WBParaSite" id="nOo.2.0.1.t09324-RA">
    <property type="protein sequence ID" value="nOo.2.0.1.t09324-RA"/>
    <property type="gene ID" value="nOo.2.0.1.g09324"/>
</dbReference>
<keyword evidence="2" id="KW-1185">Reference proteome</keyword>
<reference evidence="3" key="1">
    <citation type="submission" date="2016-06" db="UniProtKB">
        <authorList>
            <consortium name="WormBaseParasite"/>
        </authorList>
    </citation>
    <scope>IDENTIFICATION</scope>
</reference>
<dbReference type="Proteomes" id="UP000271087">
    <property type="component" value="Unassembled WGS sequence"/>
</dbReference>
<dbReference type="AlphaFoldDB" id="A0A182EMH8"/>
<dbReference type="InterPro" id="IPR007246">
    <property type="entry name" value="Gaa1"/>
</dbReference>
<evidence type="ECO:0000313" key="1">
    <source>
        <dbReference type="EMBL" id="VDM92693.1"/>
    </source>
</evidence>
<dbReference type="PANTHER" id="PTHR13304:SF0">
    <property type="entry name" value="GLYCOSYLPHOSPHATIDYLINOSITOL ANCHOR ATTACHMENT 1 PROTEIN"/>
    <property type="match status" value="1"/>
</dbReference>